<dbReference type="PANTHER" id="PTHR42794:SF1">
    <property type="entry name" value="HEMIN IMPORT ATP-BINDING PROTEIN HMUV"/>
    <property type="match status" value="1"/>
</dbReference>
<evidence type="ECO:0000256" key="5">
    <source>
        <dbReference type="ARBA" id="ARBA00037066"/>
    </source>
</evidence>
<dbReference type="InterPro" id="IPR003593">
    <property type="entry name" value="AAA+_ATPase"/>
</dbReference>
<gene>
    <name evidence="7" type="ORF">L2764_08585</name>
</gene>
<dbReference type="Gene3D" id="3.40.50.300">
    <property type="entry name" value="P-loop containing nucleotide triphosphate hydrolases"/>
    <property type="match status" value="1"/>
</dbReference>
<keyword evidence="3 7" id="KW-0067">ATP-binding</keyword>
<dbReference type="PROSITE" id="PS00211">
    <property type="entry name" value="ABC_TRANSPORTER_1"/>
    <property type="match status" value="1"/>
</dbReference>
<sequence length="254" mass="28379">MLQINNLDLHTDNLMVLNNINLNITPGKVTAILGPNGAGKSSLLKTISQDVTASRGEVHFYHRALKQWPKQELATLLGVLPQESSLHFPFKVFDVVAMGLYPLSLNQKQGQDIIEGYLDNLSIMHLKERPYPSLSGGEKQRVQLARVLTQLSQARKPPLLLLDEPTSALDLAQQHKVLALIQHLVSHRQYSVITVLHDLNLAARYADELIIMKKGQIKKVGSPTHCLTNQTINEIWDYNPQIITVDVDSIPVII</sequence>
<accession>A0ABT0LAL4</accession>
<evidence type="ECO:0000259" key="6">
    <source>
        <dbReference type="PROSITE" id="PS50893"/>
    </source>
</evidence>
<dbReference type="InterPro" id="IPR017871">
    <property type="entry name" value="ABC_transporter-like_CS"/>
</dbReference>
<comment type="function">
    <text evidence="5">Part of the ABC transporter complex HmuTUV involved in hemin import. Responsible for energy coupling to the transport system.</text>
</comment>
<evidence type="ECO:0000256" key="1">
    <source>
        <dbReference type="ARBA" id="ARBA00022448"/>
    </source>
</evidence>
<dbReference type="PANTHER" id="PTHR42794">
    <property type="entry name" value="HEMIN IMPORT ATP-BINDING PROTEIN HMUV"/>
    <property type="match status" value="1"/>
</dbReference>
<evidence type="ECO:0000256" key="2">
    <source>
        <dbReference type="ARBA" id="ARBA00022741"/>
    </source>
</evidence>
<dbReference type="InterPro" id="IPR027417">
    <property type="entry name" value="P-loop_NTPase"/>
</dbReference>
<keyword evidence="1" id="KW-0813">Transport</keyword>
<comment type="caution">
    <text evidence="7">The sequence shown here is derived from an EMBL/GenBank/DDBJ whole genome shotgun (WGS) entry which is preliminary data.</text>
</comment>
<dbReference type="CDD" id="cd03214">
    <property type="entry name" value="ABC_Iron-Siderophores_B12_Hemin"/>
    <property type="match status" value="1"/>
</dbReference>
<evidence type="ECO:0000256" key="4">
    <source>
        <dbReference type="ARBA" id="ARBA00022967"/>
    </source>
</evidence>
<dbReference type="GO" id="GO:0005524">
    <property type="term" value="F:ATP binding"/>
    <property type="evidence" value="ECO:0007669"/>
    <property type="project" value="UniProtKB-KW"/>
</dbReference>
<evidence type="ECO:0000313" key="7">
    <source>
        <dbReference type="EMBL" id="MCL1124530.1"/>
    </source>
</evidence>
<proteinExistence type="predicted"/>
<dbReference type="SMART" id="SM00382">
    <property type="entry name" value="AAA"/>
    <property type="match status" value="1"/>
</dbReference>
<dbReference type="InterPro" id="IPR003439">
    <property type="entry name" value="ABC_transporter-like_ATP-bd"/>
</dbReference>
<protein>
    <submittedName>
        <fullName evidence="7">Heme ABC transporter ATP-binding protein</fullName>
    </submittedName>
</protein>
<dbReference type="Pfam" id="PF00005">
    <property type="entry name" value="ABC_tran"/>
    <property type="match status" value="1"/>
</dbReference>
<name>A0ABT0LAL4_9GAMM</name>
<keyword evidence="8" id="KW-1185">Reference proteome</keyword>
<keyword evidence="2" id="KW-0547">Nucleotide-binding</keyword>
<reference evidence="7 8" key="1">
    <citation type="submission" date="2022-01" db="EMBL/GenBank/DDBJ databases">
        <title>Whole genome-based taxonomy of the Shewanellaceae.</title>
        <authorList>
            <person name="Martin-Rodriguez A.J."/>
        </authorList>
    </citation>
    <scope>NUCLEOTIDE SEQUENCE [LARGE SCALE GENOMIC DNA]</scope>
    <source>
        <strain evidence="7 8">DSM 17177</strain>
    </source>
</reference>
<dbReference type="Proteomes" id="UP001203423">
    <property type="component" value="Unassembled WGS sequence"/>
</dbReference>
<dbReference type="EMBL" id="JAKIKS010000025">
    <property type="protein sequence ID" value="MCL1124530.1"/>
    <property type="molecule type" value="Genomic_DNA"/>
</dbReference>
<evidence type="ECO:0000313" key="8">
    <source>
        <dbReference type="Proteomes" id="UP001203423"/>
    </source>
</evidence>
<dbReference type="PROSITE" id="PS50893">
    <property type="entry name" value="ABC_TRANSPORTER_2"/>
    <property type="match status" value="1"/>
</dbReference>
<dbReference type="SUPFAM" id="SSF52540">
    <property type="entry name" value="P-loop containing nucleoside triphosphate hydrolases"/>
    <property type="match status" value="1"/>
</dbReference>
<organism evidence="7 8">
    <name type="scientific">Shewanella surugensis</name>
    <dbReference type="NCBI Taxonomy" id="212020"/>
    <lineage>
        <taxon>Bacteria</taxon>
        <taxon>Pseudomonadati</taxon>
        <taxon>Pseudomonadota</taxon>
        <taxon>Gammaproteobacteria</taxon>
        <taxon>Alteromonadales</taxon>
        <taxon>Shewanellaceae</taxon>
        <taxon>Shewanella</taxon>
    </lineage>
</organism>
<dbReference type="RefSeq" id="WP_248939807.1">
    <property type="nucleotide sequence ID" value="NZ_JAKIKS010000025.1"/>
</dbReference>
<evidence type="ECO:0000256" key="3">
    <source>
        <dbReference type="ARBA" id="ARBA00022840"/>
    </source>
</evidence>
<feature type="domain" description="ABC transporter" evidence="6">
    <location>
        <begin position="2"/>
        <end position="239"/>
    </location>
</feature>
<dbReference type="NCBIfam" id="NF010068">
    <property type="entry name" value="PRK13548.1"/>
    <property type="match status" value="1"/>
</dbReference>
<keyword evidence="4" id="KW-1278">Translocase</keyword>